<dbReference type="Proteomes" id="UP000000763">
    <property type="component" value="Chromosome 2"/>
</dbReference>
<gene>
    <name evidence="2" type="primary">OJ1705_E12.12</name>
</gene>
<evidence type="ECO:0000313" key="3">
    <source>
        <dbReference type="Proteomes" id="UP000000763"/>
    </source>
</evidence>
<dbReference type="AlphaFoldDB" id="Q6EUG6"/>
<organism evidence="2 3">
    <name type="scientific">Oryza sativa subsp. japonica</name>
    <name type="common">Rice</name>
    <dbReference type="NCBI Taxonomy" id="39947"/>
    <lineage>
        <taxon>Eukaryota</taxon>
        <taxon>Viridiplantae</taxon>
        <taxon>Streptophyta</taxon>
        <taxon>Embryophyta</taxon>
        <taxon>Tracheophyta</taxon>
        <taxon>Spermatophyta</taxon>
        <taxon>Magnoliopsida</taxon>
        <taxon>Liliopsida</taxon>
        <taxon>Poales</taxon>
        <taxon>Poaceae</taxon>
        <taxon>BOP clade</taxon>
        <taxon>Oryzoideae</taxon>
        <taxon>Oryzeae</taxon>
        <taxon>Oryzinae</taxon>
        <taxon>Oryza</taxon>
        <taxon>Oryza sativa</taxon>
    </lineage>
</organism>
<evidence type="ECO:0000313" key="2">
    <source>
        <dbReference type="EMBL" id="BAD27703.1"/>
    </source>
</evidence>
<reference evidence="3" key="2">
    <citation type="journal article" date="2008" name="Nucleic Acids Res.">
        <title>The rice annotation project database (RAP-DB): 2008 update.</title>
        <authorList>
            <consortium name="The rice annotation project (RAP)"/>
        </authorList>
    </citation>
    <scope>GENOME REANNOTATION</scope>
    <source>
        <strain evidence="3">cv. Nipponbare</strain>
    </source>
</reference>
<sequence>MTTARGGLLHALPCTAGPSSGGDAGSGRRRSTPIWQRGVASLAVSLKILNLK</sequence>
<accession>Q6EUG6</accession>
<reference evidence="3" key="1">
    <citation type="journal article" date="2005" name="Nature">
        <title>The map-based sequence of the rice genome.</title>
        <authorList>
            <consortium name="International rice genome sequencing project (IRGSP)"/>
            <person name="Matsumoto T."/>
            <person name="Wu J."/>
            <person name="Kanamori H."/>
            <person name="Katayose Y."/>
            <person name="Fujisawa M."/>
            <person name="Namiki N."/>
            <person name="Mizuno H."/>
            <person name="Yamamoto K."/>
            <person name="Antonio B.A."/>
            <person name="Baba T."/>
            <person name="Sakata K."/>
            <person name="Nagamura Y."/>
            <person name="Aoki H."/>
            <person name="Arikawa K."/>
            <person name="Arita K."/>
            <person name="Bito T."/>
            <person name="Chiden Y."/>
            <person name="Fujitsuka N."/>
            <person name="Fukunaka R."/>
            <person name="Hamada M."/>
            <person name="Harada C."/>
            <person name="Hayashi A."/>
            <person name="Hijishita S."/>
            <person name="Honda M."/>
            <person name="Hosokawa S."/>
            <person name="Ichikawa Y."/>
            <person name="Idonuma A."/>
            <person name="Iijima M."/>
            <person name="Ikeda M."/>
            <person name="Ikeno M."/>
            <person name="Ito K."/>
            <person name="Ito S."/>
            <person name="Ito T."/>
            <person name="Ito Y."/>
            <person name="Ito Y."/>
            <person name="Iwabuchi A."/>
            <person name="Kamiya K."/>
            <person name="Karasawa W."/>
            <person name="Kurita K."/>
            <person name="Katagiri S."/>
            <person name="Kikuta A."/>
            <person name="Kobayashi H."/>
            <person name="Kobayashi N."/>
            <person name="Machita K."/>
            <person name="Maehara T."/>
            <person name="Masukawa M."/>
            <person name="Mizubayashi T."/>
            <person name="Mukai Y."/>
            <person name="Nagasaki H."/>
            <person name="Nagata Y."/>
            <person name="Naito S."/>
            <person name="Nakashima M."/>
            <person name="Nakama Y."/>
            <person name="Nakamichi Y."/>
            <person name="Nakamura M."/>
            <person name="Meguro A."/>
            <person name="Negishi M."/>
            <person name="Ohta I."/>
            <person name="Ohta T."/>
            <person name="Okamoto M."/>
            <person name="Ono N."/>
            <person name="Saji S."/>
            <person name="Sakaguchi M."/>
            <person name="Sakai K."/>
            <person name="Shibata M."/>
            <person name="Shimokawa T."/>
            <person name="Song J."/>
            <person name="Takazaki Y."/>
            <person name="Terasawa K."/>
            <person name="Tsugane M."/>
            <person name="Tsuji K."/>
            <person name="Ueda S."/>
            <person name="Waki K."/>
            <person name="Yamagata H."/>
            <person name="Yamamoto M."/>
            <person name="Yamamoto S."/>
            <person name="Yamane H."/>
            <person name="Yoshiki S."/>
            <person name="Yoshihara R."/>
            <person name="Yukawa K."/>
            <person name="Zhong H."/>
            <person name="Yano M."/>
            <person name="Yuan Q."/>
            <person name="Ouyang S."/>
            <person name="Liu J."/>
            <person name="Jones K.M."/>
            <person name="Gansberger K."/>
            <person name="Moffat K."/>
            <person name="Hill J."/>
            <person name="Bera J."/>
            <person name="Fadrosh D."/>
            <person name="Jin S."/>
            <person name="Johri S."/>
            <person name="Kim M."/>
            <person name="Overton L."/>
            <person name="Reardon M."/>
            <person name="Tsitrin T."/>
            <person name="Vuong H."/>
            <person name="Weaver B."/>
            <person name="Ciecko A."/>
            <person name="Tallon L."/>
            <person name="Jackson J."/>
            <person name="Pai G."/>
            <person name="Aken S.V."/>
            <person name="Utterback T."/>
            <person name="Reidmuller S."/>
            <person name="Feldblyum T."/>
            <person name="Hsiao J."/>
            <person name="Zismann V."/>
            <person name="Iobst S."/>
            <person name="de Vazeille A.R."/>
            <person name="Buell C.R."/>
            <person name="Ying K."/>
            <person name="Li Y."/>
            <person name="Lu T."/>
            <person name="Huang Y."/>
            <person name="Zhao Q."/>
            <person name="Feng Q."/>
            <person name="Zhang L."/>
            <person name="Zhu J."/>
            <person name="Weng Q."/>
            <person name="Mu J."/>
            <person name="Lu Y."/>
            <person name="Fan D."/>
            <person name="Liu Y."/>
            <person name="Guan J."/>
            <person name="Zhang Y."/>
            <person name="Yu S."/>
            <person name="Liu X."/>
            <person name="Zhang Y."/>
            <person name="Hong G."/>
            <person name="Han B."/>
            <person name="Choisne N."/>
            <person name="Demange N."/>
            <person name="Orjeda G."/>
            <person name="Samain S."/>
            <person name="Cattolico L."/>
            <person name="Pelletier E."/>
            <person name="Couloux A."/>
            <person name="Segurens B."/>
            <person name="Wincker P."/>
            <person name="D'Hont A."/>
            <person name="Scarpelli C."/>
            <person name="Weissenbach J."/>
            <person name="Salanoubat M."/>
            <person name="Quetier F."/>
            <person name="Yu Y."/>
            <person name="Kim H.R."/>
            <person name="Rambo T."/>
            <person name="Currie J."/>
            <person name="Collura K."/>
            <person name="Luo M."/>
            <person name="Yang T."/>
            <person name="Ammiraju J.S.S."/>
            <person name="Engler F."/>
            <person name="Soderlund C."/>
            <person name="Wing R.A."/>
            <person name="Palmer L.E."/>
            <person name="de la Bastide M."/>
            <person name="Spiegel L."/>
            <person name="Nascimento L."/>
            <person name="Zutavern T."/>
            <person name="O'Shaughnessy A."/>
            <person name="Dike S."/>
            <person name="Dedhia N."/>
            <person name="Preston R."/>
            <person name="Balija V."/>
            <person name="McCombie W.R."/>
            <person name="Chow T."/>
            <person name="Chen H."/>
            <person name="Chung M."/>
            <person name="Chen C."/>
            <person name="Shaw J."/>
            <person name="Wu H."/>
            <person name="Hsiao K."/>
            <person name="Chao Y."/>
            <person name="Chu M."/>
            <person name="Cheng C."/>
            <person name="Hour A."/>
            <person name="Lee P."/>
            <person name="Lin S."/>
            <person name="Lin Y."/>
            <person name="Liou J."/>
            <person name="Liu S."/>
            <person name="Hsing Y."/>
            <person name="Raghuvanshi S."/>
            <person name="Mohanty A."/>
            <person name="Bharti A.K."/>
            <person name="Gaur A."/>
            <person name="Gupta V."/>
            <person name="Kumar D."/>
            <person name="Ravi V."/>
            <person name="Vij S."/>
            <person name="Kapur A."/>
            <person name="Khurana P."/>
            <person name="Khurana P."/>
            <person name="Khurana J.P."/>
            <person name="Tyagi A.K."/>
            <person name="Gaikwad K."/>
            <person name="Singh A."/>
            <person name="Dalal V."/>
            <person name="Srivastava S."/>
            <person name="Dixit A."/>
            <person name="Pal A.K."/>
            <person name="Ghazi I.A."/>
            <person name="Yadav M."/>
            <person name="Pandit A."/>
            <person name="Bhargava A."/>
            <person name="Sureshbabu K."/>
            <person name="Batra K."/>
            <person name="Sharma T.R."/>
            <person name="Mohapatra T."/>
            <person name="Singh N.K."/>
            <person name="Messing J."/>
            <person name="Nelson A.B."/>
            <person name="Fuks G."/>
            <person name="Kavchok S."/>
            <person name="Keizer G."/>
            <person name="Linton E."/>
            <person name="Llaca V."/>
            <person name="Song R."/>
            <person name="Tanyolac B."/>
            <person name="Young S."/>
            <person name="Ho-Il K."/>
            <person name="Hahn J.H."/>
            <person name="Sangsakoo G."/>
            <person name="Vanavichit A."/>
            <person name="de Mattos Luiz.A.T."/>
            <person name="Zimmer P.D."/>
            <person name="Malone G."/>
            <person name="Dellagostin O."/>
            <person name="de Oliveira A.C."/>
            <person name="Bevan M."/>
            <person name="Bancroft I."/>
            <person name="Minx P."/>
            <person name="Cordum H."/>
            <person name="Wilson R."/>
            <person name="Cheng Z."/>
            <person name="Jin W."/>
            <person name="Jiang J."/>
            <person name="Leong S.A."/>
            <person name="Iwama H."/>
            <person name="Gojobori T."/>
            <person name="Itoh T."/>
            <person name="Niimura Y."/>
            <person name="Fujii Y."/>
            <person name="Habara T."/>
            <person name="Sakai H."/>
            <person name="Sato Y."/>
            <person name="Wilson G."/>
            <person name="Kumar K."/>
            <person name="McCouch S."/>
            <person name="Juretic N."/>
            <person name="Hoen D."/>
            <person name="Wright S."/>
            <person name="Bruskiewich R."/>
            <person name="Bureau T."/>
            <person name="Miyao A."/>
            <person name="Hirochika H."/>
            <person name="Nishikawa T."/>
            <person name="Kadowaki K."/>
            <person name="Sugiura M."/>
            <person name="Burr B."/>
            <person name="Sasaki T."/>
        </authorList>
    </citation>
    <scope>NUCLEOTIDE SEQUENCE [LARGE SCALE GENOMIC DNA]</scope>
    <source>
        <strain evidence="3">cv. Nipponbare</strain>
    </source>
</reference>
<name>Q6EUG6_ORYSJ</name>
<evidence type="ECO:0000256" key="1">
    <source>
        <dbReference type="SAM" id="MobiDB-lite"/>
    </source>
</evidence>
<dbReference type="EMBL" id="AP004070">
    <property type="protein sequence ID" value="BAD27703.1"/>
    <property type="molecule type" value="Genomic_DNA"/>
</dbReference>
<protein>
    <submittedName>
        <fullName evidence="2">Uncharacterized protein</fullName>
    </submittedName>
</protein>
<feature type="region of interest" description="Disordered" evidence="1">
    <location>
        <begin position="1"/>
        <end position="32"/>
    </location>
</feature>
<proteinExistence type="predicted"/>